<evidence type="ECO:0000313" key="4">
    <source>
        <dbReference type="Proteomes" id="UP000078558"/>
    </source>
</evidence>
<dbReference type="NCBIfam" id="TIGR00135">
    <property type="entry name" value="gatC"/>
    <property type="match status" value="1"/>
</dbReference>
<dbReference type="GO" id="GO:0005524">
    <property type="term" value="F:ATP binding"/>
    <property type="evidence" value="ECO:0007669"/>
    <property type="project" value="UniProtKB-KW"/>
</dbReference>
<dbReference type="Proteomes" id="UP000078558">
    <property type="component" value="Chromosome I"/>
</dbReference>
<comment type="catalytic activity">
    <reaction evidence="1">
        <text>L-glutamyl-tRNA(Gln) + L-glutamine + ATP + H2O = L-glutaminyl-tRNA(Gln) + L-glutamate + ADP + phosphate + H(+)</text>
        <dbReference type="Rhea" id="RHEA:17521"/>
        <dbReference type="Rhea" id="RHEA-COMP:9681"/>
        <dbReference type="Rhea" id="RHEA-COMP:9684"/>
        <dbReference type="ChEBI" id="CHEBI:15377"/>
        <dbReference type="ChEBI" id="CHEBI:15378"/>
        <dbReference type="ChEBI" id="CHEBI:29985"/>
        <dbReference type="ChEBI" id="CHEBI:30616"/>
        <dbReference type="ChEBI" id="CHEBI:43474"/>
        <dbReference type="ChEBI" id="CHEBI:58359"/>
        <dbReference type="ChEBI" id="CHEBI:78520"/>
        <dbReference type="ChEBI" id="CHEBI:78521"/>
        <dbReference type="ChEBI" id="CHEBI:456216"/>
    </reaction>
</comment>
<dbReference type="STRING" id="1851544.ODI_03114"/>
<name>A0A1C3JZA0_9BURK</name>
<gene>
    <name evidence="1" type="primary">gatC</name>
    <name evidence="2" type="ORF">ODI_03114</name>
    <name evidence="3" type="ORF">ODI_R4067</name>
</gene>
<keyword evidence="1 2" id="KW-0436">Ligase</keyword>
<evidence type="ECO:0000313" key="3">
    <source>
        <dbReference type="EMBL" id="SOE52306.1"/>
    </source>
</evidence>
<dbReference type="Gene3D" id="1.10.20.60">
    <property type="entry name" value="Glu-tRNAGln amidotransferase C subunit, N-terminal domain"/>
    <property type="match status" value="1"/>
</dbReference>
<dbReference type="GO" id="GO:0050567">
    <property type="term" value="F:glutaminyl-tRNA synthase (glutamine-hydrolyzing) activity"/>
    <property type="evidence" value="ECO:0007669"/>
    <property type="project" value="UniProtKB-UniRule"/>
</dbReference>
<comment type="catalytic activity">
    <reaction evidence="1">
        <text>L-aspartyl-tRNA(Asn) + L-glutamine + ATP + H2O = L-asparaginyl-tRNA(Asn) + L-glutamate + ADP + phosphate + 2 H(+)</text>
        <dbReference type="Rhea" id="RHEA:14513"/>
        <dbReference type="Rhea" id="RHEA-COMP:9674"/>
        <dbReference type="Rhea" id="RHEA-COMP:9677"/>
        <dbReference type="ChEBI" id="CHEBI:15377"/>
        <dbReference type="ChEBI" id="CHEBI:15378"/>
        <dbReference type="ChEBI" id="CHEBI:29985"/>
        <dbReference type="ChEBI" id="CHEBI:30616"/>
        <dbReference type="ChEBI" id="CHEBI:43474"/>
        <dbReference type="ChEBI" id="CHEBI:58359"/>
        <dbReference type="ChEBI" id="CHEBI:78515"/>
        <dbReference type="ChEBI" id="CHEBI:78516"/>
        <dbReference type="ChEBI" id="CHEBI:456216"/>
    </reaction>
</comment>
<evidence type="ECO:0000313" key="2">
    <source>
        <dbReference type="EMBL" id="SBT24488.1"/>
    </source>
</evidence>
<keyword evidence="1" id="KW-0648">Protein biosynthesis</keyword>
<dbReference type="InterPro" id="IPR036113">
    <property type="entry name" value="Asp/Glu-ADT_sf_sub_c"/>
</dbReference>
<protein>
    <recommendedName>
        <fullName evidence="1">Aspartyl/glutamyl-tRNA(Asn/Gln) amidotransferase subunit C</fullName>
        <shortName evidence="1">Asp/Glu-ADT subunit C</shortName>
        <ecNumber evidence="1">6.3.5.-</ecNumber>
    </recommendedName>
</protein>
<dbReference type="EMBL" id="FLRC01000009">
    <property type="protein sequence ID" value="SBT24488.1"/>
    <property type="molecule type" value="Genomic_DNA"/>
</dbReference>
<keyword evidence="4" id="KW-1185">Reference proteome</keyword>
<dbReference type="PANTHER" id="PTHR15004">
    <property type="entry name" value="GLUTAMYL-TRNA(GLN) AMIDOTRANSFERASE SUBUNIT C, MITOCHONDRIAL"/>
    <property type="match status" value="1"/>
</dbReference>
<dbReference type="EMBL" id="LT907988">
    <property type="protein sequence ID" value="SOE52306.1"/>
    <property type="molecule type" value="Genomic_DNA"/>
</dbReference>
<keyword evidence="1" id="KW-0547">Nucleotide-binding</keyword>
<dbReference type="HAMAP" id="MF_00122">
    <property type="entry name" value="GatC"/>
    <property type="match status" value="1"/>
</dbReference>
<dbReference type="EC" id="6.3.5.-" evidence="1"/>
<comment type="function">
    <text evidence="1">Allows the formation of correctly charged Asn-tRNA(Asn) or Gln-tRNA(Gln) through the transamidation of misacylated Asp-tRNA(Asn) or Glu-tRNA(Gln) in organisms which lack either or both of asparaginyl-tRNA or glutaminyl-tRNA synthetases. The reaction takes place in the presence of glutamine and ATP through an activated phospho-Asp-tRNA(Asn) or phospho-Glu-tRNA(Gln).</text>
</comment>
<dbReference type="OrthoDB" id="9794326at2"/>
<sequence length="103" mass="11119">MALNEQDVARIARLARIALPPEKLQHAQAELNGLLGLIERLQSVDTSGVEPLAHPLSAYEDVVLRLRDDVATEPPGSEDRRASLMANAPACADGLFLVPKVIE</sequence>
<dbReference type="AlphaFoldDB" id="A0A1C3JZA0"/>
<accession>A0A1C3JZA0</accession>
<dbReference type="KEGG" id="odi:ODI_R4067"/>
<reference evidence="3 4" key="2">
    <citation type="submission" date="2017-08" db="EMBL/GenBank/DDBJ databases">
        <authorList>
            <person name="de Groot N.N."/>
        </authorList>
    </citation>
    <scope>NUCLEOTIDE SEQUENCE [LARGE SCALE GENOMIC DNA]</scope>
    <source>
        <strain evidence="3">Orrdi1</strain>
    </source>
</reference>
<organism evidence="2 4">
    <name type="scientific">Orrella dioscoreae</name>
    <dbReference type="NCBI Taxonomy" id="1851544"/>
    <lineage>
        <taxon>Bacteria</taxon>
        <taxon>Pseudomonadati</taxon>
        <taxon>Pseudomonadota</taxon>
        <taxon>Betaproteobacteria</taxon>
        <taxon>Burkholderiales</taxon>
        <taxon>Alcaligenaceae</taxon>
        <taxon>Orrella</taxon>
    </lineage>
</organism>
<dbReference type="InterPro" id="IPR003837">
    <property type="entry name" value="GatC"/>
</dbReference>
<dbReference type="SUPFAM" id="SSF141000">
    <property type="entry name" value="Glu-tRNAGln amidotransferase C subunit"/>
    <property type="match status" value="1"/>
</dbReference>
<dbReference type="Pfam" id="PF02686">
    <property type="entry name" value="GatC"/>
    <property type="match status" value="1"/>
</dbReference>
<comment type="similarity">
    <text evidence="1">Belongs to the GatC family.</text>
</comment>
<comment type="subunit">
    <text evidence="1">Heterotrimer of A, B and C subunits.</text>
</comment>
<dbReference type="RefSeq" id="WP_067750749.1">
    <property type="nucleotide sequence ID" value="NZ_LT907988.1"/>
</dbReference>
<keyword evidence="2" id="KW-0808">Transferase</keyword>
<proteinExistence type="inferred from homology"/>
<evidence type="ECO:0000256" key="1">
    <source>
        <dbReference type="HAMAP-Rule" id="MF_00122"/>
    </source>
</evidence>
<dbReference type="PANTHER" id="PTHR15004:SF0">
    <property type="entry name" value="GLUTAMYL-TRNA(GLN) AMIDOTRANSFERASE SUBUNIT C, MITOCHONDRIAL"/>
    <property type="match status" value="1"/>
</dbReference>
<dbReference type="GO" id="GO:0016740">
    <property type="term" value="F:transferase activity"/>
    <property type="evidence" value="ECO:0007669"/>
    <property type="project" value="UniProtKB-KW"/>
</dbReference>
<dbReference type="GO" id="GO:0070681">
    <property type="term" value="P:glutaminyl-tRNAGln biosynthesis via transamidation"/>
    <property type="evidence" value="ECO:0007669"/>
    <property type="project" value="TreeGrafter"/>
</dbReference>
<reference evidence="2 4" key="1">
    <citation type="submission" date="2016-06" db="EMBL/GenBank/DDBJ databases">
        <authorList>
            <person name="Kjaerup R.B."/>
            <person name="Dalgaard T.S."/>
            <person name="Juul-Madsen H.R."/>
        </authorList>
    </citation>
    <scope>NUCLEOTIDE SEQUENCE [LARGE SCALE GENOMIC DNA]</scope>
    <source>
        <strain evidence="2">Orrdi1</strain>
    </source>
</reference>
<dbReference type="GO" id="GO:0006450">
    <property type="term" value="P:regulation of translational fidelity"/>
    <property type="evidence" value="ECO:0007669"/>
    <property type="project" value="InterPro"/>
</dbReference>
<dbReference type="GO" id="GO:0006412">
    <property type="term" value="P:translation"/>
    <property type="evidence" value="ECO:0007669"/>
    <property type="project" value="UniProtKB-UniRule"/>
</dbReference>
<keyword evidence="1" id="KW-0067">ATP-binding</keyword>